<dbReference type="PROSITE" id="PS51918">
    <property type="entry name" value="RADICAL_SAM"/>
    <property type="match status" value="1"/>
</dbReference>
<evidence type="ECO:0000256" key="4">
    <source>
        <dbReference type="ARBA" id="ARBA00022691"/>
    </source>
</evidence>
<dbReference type="GO" id="GO:0051539">
    <property type="term" value="F:4 iron, 4 sulfur cluster binding"/>
    <property type="evidence" value="ECO:0007669"/>
    <property type="project" value="UniProtKB-KW"/>
</dbReference>
<evidence type="ECO:0000313" key="15">
    <source>
        <dbReference type="Proteomes" id="UP000002366"/>
    </source>
</evidence>
<keyword evidence="9" id="KW-0342">GTP-binding</keyword>
<dbReference type="InterPro" id="IPR050105">
    <property type="entry name" value="MoCo_biosynth_MoaA/MoaC"/>
</dbReference>
<dbReference type="Pfam" id="PF04055">
    <property type="entry name" value="Radical_SAM"/>
    <property type="match status" value="1"/>
</dbReference>
<dbReference type="InterPro" id="IPR007197">
    <property type="entry name" value="rSAM"/>
</dbReference>
<dbReference type="SUPFAM" id="SSF102114">
    <property type="entry name" value="Radical SAM enzymes"/>
    <property type="match status" value="1"/>
</dbReference>
<dbReference type="SFLD" id="SFLDG01386">
    <property type="entry name" value="main_SPASM_domain-containing"/>
    <property type="match status" value="1"/>
</dbReference>
<dbReference type="InterPro" id="IPR000385">
    <property type="entry name" value="MoaA_NifB_PqqE_Fe-S-bd_CS"/>
</dbReference>
<dbReference type="InterPro" id="IPR006638">
    <property type="entry name" value="Elp3/MiaA/NifB-like_rSAM"/>
</dbReference>
<dbReference type="STRING" id="572547.Amico_0828"/>
<dbReference type="eggNOG" id="COG2896">
    <property type="taxonomic scope" value="Bacteria"/>
</dbReference>
<dbReference type="GO" id="GO:0005525">
    <property type="term" value="F:GTP binding"/>
    <property type="evidence" value="ECO:0007669"/>
    <property type="project" value="UniProtKB-KW"/>
</dbReference>
<dbReference type="SFLD" id="SFLDS00029">
    <property type="entry name" value="Radical_SAM"/>
    <property type="match status" value="1"/>
</dbReference>
<dbReference type="PANTHER" id="PTHR22960:SF0">
    <property type="entry name" value="MOLYBDENUM COFACTOR BIOSYNTHESIS PROTEIN 1"/>
    <property type="match status" value="1"/>
</dbReference>
<name>D5EEH9_AMICL</name>
<dbReference type="InterPro" id="IPR013483">
    <property type="entry name" value="MoaA"/>
</dbReference>
<evidence type="ECO:0000256" key="5">
    <source>
        <dbReference type="ARBA" id="ARBA00022723"/>
    </source>
</evidence>
<comment type="catalytic activity">
    <reaction evidence="12">
        <text>GTP + AH2 + S-adenosyl-L-methionine = (8S)-3',8-cyclo-7,8-dihydroguanosine 5'-triphosphate + 5'-deoxyadenosine + L-methionine + A + H(+)</text>
        <dbReference type="Rhea" id="RHEA:49576"/>
        <dbReference type="ChEBI" id="CHEBI:13193"/>
        <dbReference type="ChEBI" id="CHEBI:15378"/>
        <dbReference type="ChEBI" id="CHEBI:17319"/>
        <dbReference type="ChEBI" id="CHEBI:17499"/>
        <dbReference type="ChEBI" id="CHEBI:37565"/>
        <dbReference type="ChEBI" id="CHEBI:57844"/>
        <dbReference type="ChEBI" id="CHEBI:59789"/>
        <dbReference type="ChEBI" id="CHEBI:131766"/>
        <dbReference type="EC" id="4.1.99.22"/>
    </reaction>
</comment>
<dbReference type="PANTHER" id="PTHR22960">
    <property type="entry name" value="MOLYBDOPTERIN COFACTOR SYNTHESIS PROTEIN A"/>
    <property type="match status" value="1"/>
</dbReference>
<dbReference type="InterPro" id="IPR040064">
    <property type="entry name" value="MoaA-like"/>
</dbReference>
<dbReference type="SFLD" id="SFLDG01067">
    <property type="entry name" value="SPASM/twitch_domain_containing"/>
    <property type="match status" value="1"/>
</dbReference>
<evidence type="ECO:0000256" key="6">
    <source>
        <dbReference type="ARBA" id="ARBA00022741"/>
    </source>
</evidence>
<dbReference type="SMART" id="SM00729">
    <property type="entry name" value="Elp3"/>
    <property type="match status" value="1"/>
</dbReference>
<dbReference type="Proteomes" id="UP000002366">
    <property type="component" value="Chromosome"/>
</dbReference>
<keyword evidence="3" id="KW-0004">4Fe-4S</keyword>
<evidence type="ECO:0000259" key="13">
    <source>
        <dbReference type="PROSITE" id="PS51918"/>
    </source>
</evidence>
<dbReference type="NCBIfam" id="TIGR02666">
    <property type="entry name" value="moaA"/>
    <property type="match status" value="1"/>
</dbReference>
<dbReference type="InterPro" id="IPR013785">
    <property type="entry name" value="Aldolase_TIM"/>
</dbReference>
<keyword evidence="15" id="KW-1185">Reference proteome</keyword>
<evidence type="ECO:0000256" key="11">
    <source>
        <dbReference type="ARBA" id="ARBA00023239"/>
    </source>
</evidence>
<dbReference type="OrthoDB" id="9763993at2"/>
<dbReference type="InterPro" id="IPR058240">
    <property type="entry name" value="rSAM_sf"/>
</dbReference>
<keyword evidence="8" id="KW-0411">Iron-sulfur</keyword>
<dbReference type="EC" id="4.1.99.22" evidence="2"/>
<reference evidence="14 15" key="1">
    <citation type="journal article" date="2010" name="Stand. Genomic Sci.">
        <title>Complete genome sequence of Aminobacterium colombiense type strain (ALA-1).</title>
        <authorList>
            <person name="Chertkov O."/>
            <person name="Sikorski J."/>
            <person name="Brambilla E."/>
            <person name="Lapidus A."/>
            <person name="Copeland A."/>
            <person name="Glavina Del Rio T."/>
            <person name="Nolan M."/>
            <person name="Lucas S."/>
            <person name="Tice H."/>
            <person name="Cheng J.F."/>
            <person name="Han C."/>
            <person name="Detter J.C."/>
            <person name="Bruce D."/>
            <person name="Tapia R."/>
            <person name="Goodwin L."/>
            <person name="Pitluck S."/>
            <person name="Liolios K."/>
            <person name="Ivanova N."/>
            <person name="Mavromatis K."/>
            <person name="Ovchinnikova G."/>
            <person name="Pati A."/>
            <person name="Chen A."/>
            <person name="Palaniappan K."/>
            <person name="Land M."/>
            <person name="Hauser L."/>
            <person name="Chang Y.J."/>
            <person name="Jeffries C.D."/>
            <person name="Spring S."/>
            <person name="Rohde M."/>
            <person name="Goker M."/>
            <person name="Bristow J."/>
            <person name="Eisen J.A."/>
            <person name="Markowitz V."/>
            <person name="Hugenholtz P."/>
            <person name="Kyrpides N.C."/>
            <person name="Klenk H.P."/>
        </authorList>
    </citation>
    <scope>NUCLEOTIDE SEQUENCE [LARGE SCALE GENOMIC DNA]</scope>
    <source>
        <strain evidence="15">DSM 12261 / ALA-1</strain>
    </source>
</reference>
<dbReference type="AlphaFoldDB" id="D5EEH9"/>
<dbReference type="UniPathway" id="UPA00344"/>
<keyword evidence="5" id="KW-0479">Metal-binding</keyword>
<proteinExistence type="predicted"/>
<evidence type="ECO:0000256" key="3">
    <source>
        <dbReference type="ARBA" id="ARBA00022485"/>
    </source>
</evidence>
<dbReference type="GO" id="GO:0061799">
    <property type="term" value="F:cyclic pyranopterin monophosphate synthase activity"/>
    <property type="evidence" value="ECO:0007669"/>
    <property type="project" value="TreeGrafter"/>
</dbReference>
<keyword evidence="11" id="KW-0456">Lyase</keyword>
<gene>
    <name evidence="14" type="ordered locus">Amico_0828</name>
</gene>
<evidence type="ECO:0000256" key="9">
    <source>
        <dbReference type="ARBA" id="ARBA00023134"/>
    </source>
</evidence>
<dbReference type="KEGG" id="aco:Amico_0828"/>
<organism evidence="14 15">
    <name type="scientific">Aminobacterium colombiense (strain DSM 12261 / ALA-1)</name>
    <dbReference type="NCBI Taxonomy" id="572547"/>
    <lineage>
        <taxon>Bacteria</taxon>
        <taxon>Thermotogati</taxon>
        <taxon>Synergistota</taxon>
        <taxon>Synergistia</taxon>
        <taxon>Synergistales</taxon>
        <taxon>Aminobacteriaceae</taxon>
        <taxon>Aminobacterium</taxon>
    </lineage>
</organism>
<dbReference type="GO" id="GO:0046872">
    <property type="term" value="F:metal ion binding"/>
    <property type="evidence" value="ECO:0007669"/>
    <property type="project" value="UniProtKB-KW"/>
</dbReference>
<accession>D5EEH9</accession>
<keyword evidence="6" id="KW-0547">Nucleotide-binding</keyword>
<dbReference type="CDD" id="cd21117">
    <property type="entry name" value="Twitch_MoaA"/>
    <property type="match status" value="1"/>
</dbReference>
<evidence type="ECO:0000256" key="12">
    <source>
        <dbReference type="ARBA" id="ARBA00048697"/>
    </source>
</evidence>
<dbReference type="GO" id="GO:0061798">
    <property type="term" value="F:GTP 3',8'-cyclase activity"/>
    <property type="evidence" value="ECO:0007669"/>
    <property type="project" value="UniProtKB-EC"/>
</dbReference>
<dbReference type="Gene3D" id="3.20.20.70">
    <property type="entry name" value="Aldolase class I"/>
    <property type="match status" value="1"/>
</dbReference>
<evidence type="ECO:0000256" key="8">
    <source>
        <dbReference type="ARBA" id="ARBA00023014"/>
    </source>
</evidence>
<dbReference type="CDD" id="cd01335">
    <property type="entry name" value="Radical_SAM"/>
    <property type="match status" value="1"/>
</dbReference>
<dbReference type="PROSITE" id="PS01305">
    <property type="entry name" value="MOAA_NIFB_PQQE"/>
    <property type="match status" value="1"/>
</dbReference>
<keyword evidence="4" id="KW-0949">S-adenosyl-L-methionine</keyword>
<dbReference type="GO" id="GO:0006777">
    <property type="term" value="P:Mo-molybdopterin cofactor biosynthetic process"/>
    <property type="evidence" value="ECO:0007669"/>
    <property type="project" value="UniProtKB-KW"/>
</dbReference>
<dbReference type="HOGENOM" id="CLU_009273_0_1_0"/>
<evidence type="ECO:0000256" key="1">
    <source>
        <dbReference type="ARBA" id="ARBA00001966"/>
    </source>
</evidence>
<comment type="cofactor">
    <cofactor evidence="1">
        <name>[4Fe-4S] cluster</name>
        <dbReference type="ChEBI" id="CHEBI:49883"/>
    </cofactor>
</comment>
<dbReference type="InterPro" id="IPR010505">
    <property type="entry name" value="MoaA_twitch"/>
</dbReference>
<dbReference type="RefSeq" id="WP_013048227.1">
    <property type="nucleotide sequence ID" value="NC_014011.1"/>
</dbReference>
<feature type="domain" description="Radical SAM core" evidence="13">
    <location>
        <begin position="7"/>
        <end position="241"/>
    </location>
</feature>
<dbReference type="Pfam" id="PF06463">
    <property type="entry name" value="Mob_synth_C"/>
    <property type="match status" value="1"/>
</dbReference>
<keyword evidence="10" id="KW-0501">Molybdenum cofactor biosynthesis</keyword>
<dbReference type="SFLD" id="SFLDG01383">
    <property type="entry name" value="cyclic_pyranopterin_phosphate"/>
    <property type="match status" value="1"/>
</dbReference>
<evidence type="ECO:0000256" key="10">
    <source>
        <dbReference type="ARBA" id="ARBA00023150"/>
    </source>
</evidence>
<evidence type="ECO:0000313" key="14">
    <source>
        <dbReference type="EMBL" id="ADE56961.1"/>
    </source>
</evidence>
<protein>
    <recommendedName>
        <fullName evidence="2">GTP 3',8-cyclase</fullName>
        <ecNumber evidence="2">4.1.99.22</ecNumber>
    </recommendedName>
</protein>
<evidence type="ECO:0000256" key="7">
    <source>
        <dbReference type="ARBA" id="ARBA00023004"/>
    </source>
</evidence>
<dbReference type="EMBL" id="CP001997">
    <property type="protein sequence ID" value="ADE56961.1"/>
    <property type="molecule type" value="Genomic_DNA"/>
</dbReference>
<sequence length="325" mass="36705">MELLKDSFGRILHYIRISVTDRCNFRCQYCMPREGIKWIDHRNILRYEDLLFLCNVLANMGAGKLRFTGGEPFVRKGFPLFLKKVREEFPQAALSVTTNGSMLASVADDILSLKLESINISLDTLDPQKFKLITGTGNVQDVIRGIRSVAIHSDTIVKLNTVLINGFNEDEIGDLLLFAEREGVLLRLIEFMPLHGDVWNYNRFISADDILSSLPDANSWRDDTSESKDNAGPARYLVNTLTGQRLGVIAAVTHHFCDTCNRLRITSTGQVLPCLFSQKGVNISNALRERDEEMVKKGIIEAIKMKPRRWLDMESGDEHMSRIGG</sequence>
<evidence type="ECO:0000256" key="2">
    <source>
        <dbReference type="ARBA" id="ARBA00012167"/>
    </source>
</evidence>
<keyword evidence="7" id="KW-0408">Iron</keyword>